<reference evidence="1 2" key="1">
    <citation type="submission" date="2020-07" db="EMBL/GenBank/DDBJ databases">
        <title>Genomic Encyclopedia of Type Strains, Phase IV (KMG-V): Genome sequencing to study the core and pangenomes of soil and plant-associated prokaryotes.</title>
        <authorList>
            <person name="Whitman W."/>
        </authorList>
    </citation>
    <scope>NUCLEOTIDE SEQUENCE [LARGE SCALE GENOMIC DNA]</scope>
    <source>
        <strain evidence="1 2">M8UP22</strain>
    </source>
</reference>
<dbReference type="Proteomes" id="UP000564385">
    <property type="component" value="Unassembled WGS sequence"/>
</dbReference>
<sequence length="176" mass="19836">MPKGAKTRVSYAGPSRRSQSGLYEIMRQAQQLGRKNPRAGHSVYQTAKKAWQIWTRLPRRLHTDGTPTESPCHFCRLFILMQQSVLASHSTETKICLDRYHGSNDRPHHLRKMFGPPGTSRGSNGGMAEEQLNLLWCPFCFRQSFARVCRRSYGASLLSSGPLRSASPGARPPWLP</sequence>
<name>A0A852VFF5_9BACT</name>
<evidence type="ECO:0000313" key="1">
    <source>
        <dbReference type="EMBL" id="NYF91578.1"/>
    </source>
</evidence>
<dbReference type="AlphaFoldDB" id="A0A852VFF5"/>
<evidence type="ECO:0000313" key="2">
    <source>
        <dbReference type="Proteomes" id="UP000564385"/>
    </source>
</evidence>
<comment type="caution">
    <text evidence="1">The sequence shown here is derived from an EMBL/GenBank/DDBJ whole genome shotgun (WGS) entry which is preliminary data.</text>
</comment>
<protein>
    <submittedName>
        <fullName evidence="1">Uncharacterized protein</fullName>
    </submittedName>
</protein>
<dbReference type="EMBL" id="JACCCU010000003">
    <property type="protein sequence ID" value="NYF91578.1"/>
    <property type="molecule type" value="Genomic_DNA"/>
</dbReference>
<accession>A0A852VFF5</accession>
<gene>
    <name evidence="1" type="ORF">HDF08_003697</name>
</gene>
<organism evidence="1 2">
    <name type="scientific">Tunturiibacter lichenicola</name>
    <dbReference type="NCBI Taxonomy" id="2051959"/>
    <lineage>
        <taxon>Bacteria</taxon>
        <taxon>Pseudomonadati</taxon>
        <taxon>Acidobacteriota</taxon>
        <taxon>Terriglobia</taxon>
        <taxon>Terriglobales</taxon>
        <taxon>Acidobacteriaceae</taxon>
        <taxon>Tunturiibacter</taxon>
    </lineage>
</organism>
<proteinExistence type="predicted"/>